<keyword evidence="3 5" id="KW-1133">Transmembrane helix</keyword>
<protein>
    <recommendedName>
        <fullName evidence="5">Transport permease protein</fullName>
    </recommendedName>
</protein>
<dbReference type="GO" id="GO:0140359">
    <property type="term" value="F:ABC-type transporter activity"/>
    <property type="evidence" value="ECO:0007669"/>
    <property type="project" value="InterPro"/>
</dbReference>
<evidence type="ECO:0000256" key="3">
    <source>
        <dbReference type="ARBA" id="ARBA00022989"/>
    </source>
</evidence>
<dbReference type="eggNOG" id="COG0842">
    <property type="taxonomic scope" value="Bacteria"/>
</dbReference>
<evidence type="ECO:0000256" key="4">
    <source>
        <dbReference type="ARBA" id="ARBA00023136"/>
    </source>
</evidence>
<dbReference type="Proteomes" id="UP000000269">
    <property type="component" value="Chromosome"/>
</dbReference>
<feature type="transmembrane region" description="Helical" evidence="5">
    <location>
        <begin position="183"/>
        <end position="202"/>
    </location>
</feature>
<keyword evidence="2 5" id="KW-0812">Transmembrane</keyword>
<dbReference type="RefSeq" id="WP_012158949.1">
    <property type="nucleotide sequence ID" value="NC_009922.1"/>
</dbReference>
<keyword evidence="8" id="KW-1185">Reference proteome</keyword>
<dbReference type="HOGENOM" id="CLU_069618_0_0_9"/>
<evidence type="ECO:0000259" key="6">
    <source>
        <dbReference type="PROSITE" id="PS51012"/>
    </source>
</evidence>
<dbReference type="InterPro" id="IPR013525">
    <property type="entry name" value="ABC2_TM"/>
</dbReference>
<dbReference type="PROSITE" id="PS51012">
    <property type="entry name" value="ABC_TM2"/>
    <property type="match status" value="1"/>
</dbReference>
<reference evidence="8" key="1">
    <citation type="submission" date="2007-10" db="EMBL/GenBank/DDBJ databases">
        <title>Complete genome of Alkaliphilus oremlandii OhILAs.</title>
        <authorList>
            <person name="Copeland A."/>
            <person name="Lucas S."/>
            <person name="Lapidus A."/>
            <person name="Barry K."/>
            <person name="Detter J.C."/>
            <person name="Glavina del Rio T."/>
            <person name="Hammon N."/>
            <person name="Israni S."/>
            <person name="Dalin E."/>
            <person name="Tice H."/>
            <person name="Pitluck S."/>
            <person name="Chain P."/>
            <person name="Malfatti S."/>
            <person name="Shin M."/>
            <person name="Vergez L."/>
            <person name="Schmutz J."/>
            <person name="Larimer F."/>
            <person name="Land M."/>
            <person name="Hauser L."/>
            <person name="Kyrpides N."/>
            <person name="Mikhailova N."/>
            <person name="Stolz J.F."/>
            <person name="Dawson A."/>
            <person name="Fisher E."/>
            <person name="Crable B."/>
            <person name="Perera E."/>
            <person name="Lisak J."/>
            <person name="Ranganathan M."/>
            <person name="Basu P."/>
            <person name="Richardson P."/>
        </authorList>
    </citation>
    <scope>NUCLEOTIDE SEQUENCE [LARGE SCALE GENOMIC DNA]</scope>
    <source>
        <strain evidence="8">OhILAs</strain>
    </source>
</reference>
<dbReference type="AlphaFoldDB" id="A8MGU3"/>
<evidence type="ECO:0000256" key="1">
    <source>
        <dbReference type="ARBA" id="ARBA00004141"/>
    </source>
</evidence>
<dbReference type="Pfam" id="PF01061">
    <property type="entry name" value="ABC2_membrane"/>
    <property type="match status" value="1"/>
</dbReference>
<name>A8MGU3_ALKOO</name>
<gene>
    <name evidence="7" type="ordered locus">Clos_1091</name>
</gene>
<proteinExistence type="inferred from homology"/>
<feature type="transmembrane region" description="Helical" evidence="5">
    <location>
        <begin position="34"/>
        <end position="52"/>
    </location>
</feature>
<feature type="transmembrane region" description="Helical" evidence="5">
    <location>
        <begin position="113"/>
        <end position="139"/>
    </location>
</feature>
<feature type="transmembrane region" description="Helical" evidence="5">
    <location>
        <begin position="151"/>
        <end position="176"/>
    </location>
</feature>
<dbReference type="KEGG" id="aoe:Clos_1091"/>
<accession>A8MGU3</accession>
<evidence type="ECO:0000256" key="2">
    <source>
        <dbReference type="ARBA" id="ARBA00022692"/>
    </source>
</evidence>
<dbReference type="GO" id="GO:0005886">
    <property type="term" value="C:plasma membrane"/>
    <property type="evidence" value="ECO:0007669"/>
    <property type="project" value="UniProtKB-SubCell"/>
</dbReference>
<evidence type="ECO:0000256" key="5">
    <source>
        <dbReference type="RuleBase" id="RU361157"/>
    </source>
</evidence>
<dbReference type="InterPro" id="IPR047817">
    <property type="entry name" value="ABC2_TM_bact-type"/>
</dbReference>
<evidence type="ECO:0000313" key="8">
    <source>
        <dbReference type="Proteomes" id="UP000000269"/>
    </source>
</evidence>
<dbReference type="STRING" id="350688.Clos_1091"/>
<evidence type="ECO:0000313" key="7">
    <source>
        <dbReference type="EMBL" id="ABW18637.1"/>
    </source>
</evidence>
<dbReference type="InterPro" id="IPR051784">
    <property type="entry name" value="Nod_factor_ABC_transporter"/>
</dbReference>
<feature type="domain" description="ABC transmembrane type-2" evidence="6">
    <location>
        <begin position="33"/>
        <end position="265"/>
    </location>
</feature>
<keyword evidence="5" id="KW-0813">Transport</keyword>
<keyword evidence="4 5" id="KW-0472">Membrane</keyword>
<organism evidence="7 8">
    <name type="scientific">Alkaliphilus oremlandii (strain OhILAs)</name>
    <name type="common">Clostridium oremlandii (strain OhILAs)</name>
    <dbReference type="NCBI Taxonomy" id="350688"/>
    <lineage>
        <taxon>Bacteria</taxon>
        <taxon>Bacillati</taxon>
        <taxon>Bacillota</taxon>
        <taxon>Clostridia</taxon>
        <taxon>Peptostreptococcales</taxon>
        <taxon>Natronincolaceae</taxon>
        <taxon>Alkaliphilus</taxon>
    </lineage>
</organism>
<comment type="subcellular location">
    <subcellularLocation>
        <location evidence="5">Cell membrane</location>
        <topology evidence="5">Multi-pass membrane protein</topology>
    </subcellularLocation>
    <subcellularLocation>
        <location evidence="1">Membrane</location>
        <topology evidence="1">Multi-pass membrane protein</topology>
    </subcellularLocation>
</comment>
<dbReference type="PANTHER" id="PTHR43229">
    <property type="entry name" value="NODULATION PROTEIN J"/>
    <property type="match status" value="1"/>
</dbReference>
<feature type="transmembrane region" description="Helical" evidence="5">
    <location>
        <begin position="240"/>
        <end position="259"/>
    </location>
</feature>
<dbReference type="EMBL" id="CP000853">
    <property type="protein sequence ID" value="ABW18637.1"/>
    <property type="molecule type" value="Genomic_DNA"/>
</dbReference>
<comment type="similarity">
    <text evidence="5">Belongs to the ABC-2 integral membrane protein family.</text>
</comment>
<feature type="transmembrane region" description="Helical" evidence="5">
    <location>
        <begin position="72"/>
        <end position="92"/>
    </location>
</feature>
<dbReference type="PANTHER" id="PTHR43229:SF3">
    <property type="entry name" value="ABC-TYPE MULTIDRUG TRANSPORT SYSTEM, PERMEASE COMPONENT"/>
    <property type="match status" value="1"/>
</dbReference>
<keyword evidence="5" id="KW-1003">Cell membrane</keyword>
<sequence>MMKTDKVNNNLDFIAFKTMVKRDLVVQARNKWEFVFRVAMLPFVLILLYGYILPRVGIVGPNFPNQMFPGMVGMSILVTGIHGTAVPLTMDFNMSREIEDRLQAPVNVRVVAFAKMFVGILESWIGGLIVLPVSLLFMASSLDITINAQGILTLIPILVLAAICSATLGLLVGTIIKPNQIAAMFPGFLMPLVFTGAIFFSWNSLSATPIIQKLVLINPLLYVNEALRAVLTPQIPHMHLAYSILGIIISSLIMGYFGARRFARMSGGKW</sequence>